<evidence type="ECO:0000313" key="2">
    <source>
        <dbReference type="EMBL" id="CAG9790281.1"/>
    </source>
</evidence>
<proteinExistence type="predicted"/>
<evidence type="ECO:0000256" key="1">
    <source>
        <dbReference type="SAM" id="MobiDB-lite"/>
    </source>
</evidence>
<evidence type="ECO:0000313" key="3">
    <source>
        <dbReference type="Proteomes" id="UP001153714"/>
    </source>
</evidence>
<protein>
    <submittedName>
        <fullName evidence="2">Uncharacterized protein</fullName>
    </submittedName>
</protein>
<organism evidence="2 3">
    <name type="scientific">Diatraea saccharalis</name>
    <name type="common">sugarcane borer</name>
    <dbReference type="NCBI Taxonomy" id="40085"/>
    <lineage>
        <taxon>Eukaryota</taxon>
        <taxon>Metazoa</taxon>
        <taxon>Ecdysozoa</taxon>
        <taxon>Arthropoda</taxon>
        <taxon>Hexapoda</taxon>
        <taxon>Insecta</taxon>
        <taxon>Pterygota</taxon>
        <taxon>Neoptera</taxon>
        <taxon>Endopterygota</taxon>
        <taxon>Lepidoptera</taxon>
        <taxon>Glossata</taxon>
        <taxon>Ditrysia</taxon>
        <taxon>Pyraloidea</taxon>
        <taxon>Crambidae</taxon>
        <taxon>Crambinae</taxon>
        <taxon>Diatraea</taxon>
    </lineage>
</organism>
<gene>
    <name evidence="2" type="ORF">DIATSA_LOCUS7950</name>
</gene>
<reference evidence="2" key="2">
    <citation type="submission" date="2022-10" db="EMBL/GenBank/DDBJ databases">
        <authorList>
            <consortium name="ENA_rothamsted_submissions"/>
            <consortium name="culmorum"/>
            <person name="King R."/>
        </authorList>
    </citation>
    <scope>NUCLEOTIDE SEQUENCE</scope>
</reference>
<name>A0A9N9R623_9NEOP</name>
<dbReference type="Proteomes" id="UP001153714">
    <property type="component" value="Chromosome 21"/>
</dbReference>
<sequence>MPPCYEEGGPCCPQTTDYGNTQACCPRTSQEGPPENTDPVLQPSRPHRHHRRADWLRRLPCGGGCGPPRLVHPTCDATQSSCISCILASGRRVSPYHRYKIPCIACRDPTSPAQPTGAGPWPSAAVPGLGLISACHCPGHWPGILMLERAPVQLLIPGSQTIIITNQSSSPTNTGSCVRSVRLSAVALRLLTLDPSVLLPKERPTRCTAPTTPPVACCAAPGAVVAAAVAAVAAAAIANAAQPQQLLLLPHTTVRPCPASTHHASYTRTGRRASPLYYCWTLGHHLPSPLPPPPQPARSTKPALESEP</sequence>
<accession>A0A9N9R623</accession>
<feature type="region of interest" description="Disordered" evidence="1">
    <location>
        <begin position="289"/>
        <end position="308"/>
    </location>
</feature>
<feature type="region of interest" description="Disordered" evidence="1">
    <location>
        <begin position="25"/>
        <end position="49"/>
    </location>
</feature>
<dbReference type="AlphaFoldDB" id="A0A9N9R623"/>
<dbReference type="EMBL" id="OU893352">
    <property type="protein sequence ID" value="CAG9790281.1"/>
    <property type="molecule type" value="Genomic_DNA"/>
</dbReference>
<reference evidence="2" key="1">
    <citation type="submission" date="2021-12" db="EMBL/GenBank/DDBJ databases">
        <authorList>
            <person name="King R."/>
        </authorList>
    </citation>
    <scope>NUCLEOTIDE SEQUENCE</scope>
</reference>
<keyword evidence="3" id="KW-1185">Reference proteome</keyword>